<reference evidence="1" key="1">
    <citation type="submission" date="2019-04" db="EMBL/GenBank/DDBJ databases">
        <title>Microbes associate with the intestines of laboratory mice.</title>
        <authorList>
            <person name="Navarre W."/>
            <person name="Wong E."/>
            <person name="Huang K."/>
            <person name="Tropini C."/>
            <person name="Ng K."/>
            <person name="Yu B."/>
        </authorList>
    </citation>
    <scope>NUCLEOTIDE SEQUENCE</scope>
    <source>
        <strain evidence="1">NM01_1-7b</strain>
    </source>
</reference>
<sequence length="147" mass="17217">MDIKFYDTLPLEAVEIRKLVFVEEQGFKNEFDEIDIYASHLVMFKSNVPIATCRFFKKQHISCYVIGRIAVIKEYRGQKLGAELIKKAEEIVCKNGGKYIMLHAQIQAQHFYEKQGYLPYGEIEYDENCPHIWMSKKIMGKEDAILE</sequence>
<accession>A0AC61S344</accession>
<organism evidence="1 2">
    <name type="scientific">Petralouisia muris</name>
    <dbReference type="NCBI Taxonomy" id="3032872"/>
    <lineage>
        <taxon>Bacteria</taxon>
        <taxon>Bacillati</taxon>
        <taxon>Bacillota</taxon>
        <taxon>Clostridia</taxon>
        <taxon>Lachnospirales</taxon>
        <taxon>Lachnospiraceae</taxon>
        <taxon>Petralouisia</taxon>
    </lineage>
</organism>
<dbReference type="Proteomes" id="UP000304953">
    <property type="component" value="Unassembled WGS sequence"/>
</dbReference>
<evidence type="ECO:0000313" key="1">
    <source>
        <dbReference type="EMBL" id="TGY98369.1"/>
    </source>
</evidence>
<proteinExistence type="predicted"/>
<comment type="caution">
    <text evidence="1">The sequence shown here is derived from an EMBL/GenBank/DDBJ whole genome shotgun (WGS) entry which is preliminary data.</text>
</comment>
<protein>
    <submittedName>
        <fullName evidence="1">GNAT family N-acetyltransferase</fullName>
    </submittedName>
</protein>
<dbReference type="EMBL" id="SRYA01000001">
    <property type="protein sequence ID" value="TGY98369.1"/>
    <property type="molecule type" value="Genomic_DNA"/>
</dbReference>
<name>A0AC61S344_9FIRM</name>
<keyword evidence="2" id="KW-1185">Reference proteome</keyword>
<gene>
    <name evidence="1" type="ORF">E5329_00935</name>
</gene>
<evidence type="ECO:0000313" key="2">
    <source>
        <dbReference type="Proteomes" id="UP000304953"/>
    </source>
</evidence>